<proteinExistence type="predicted"/>
<name>A0A0E9Q9B1_ANGAN</name>
<dbReference type="EMBL" id="GBXM01095191">
    <property type="protein sequence ID" value="JAH13386.1"/>
    <property type="molecule type" value="Transcribed_RNA"/>
</dbReference>
<organism evidence="1">
    <name type="scientific">Anguilla anguilla</name>
    <name type="common">European freshwater eel</name>
    <name type="synonym">Muraena anguilla</name>
    <dbReference type="NCBI Taxonomy" id="7936"/>
    <lineage>
        <taxon>Eukaryota</taxon>
        <taxon>Metazoa</taxon>
        <taxon>Chordata</taxon>
        <taxon>Craniata</taxon>
        <taxon>Vertebrata</taxon>
        <taxon>Euteleostomi</taxon>
        <taxon>Actinopterygii</taxon>
        <taxon>Neopterygii</taxon>
        <taxon>Teleostei</taxon>
        <taxon>Anguilliformes</taxon>
        <taxon>Anguillidae</taxon>
        <taxon>Anguilla</taxon>
    </lineage>
</organism>
<protein>
    <submittedName>
        <fullName evidence="1">Uncharacterized protein</fullName>
    </submittedName>
</protein>
<dbReference type="AlphaFoldDB" id="A0A0E9Q9B1"/>
<reference evidence="1" key="2">
    <citation type="journal article" date="2015" name="Fish Shellfish Immunol.">
        <title>Early steps in the European eel (Anguilla anguilla)-Vibrio vulnificus interaction in the gills: Role of the RtxA13 toxin.</title>
        <authorList>
            <person name="Callol A."/>
            <person name="Pajuelo D."/>
            <person name="Ebbesson L."/>
            <person name="Teles M."/>
            <person name="MacKenzie S."/>
            <person name="Amaro C."/>
        </authorList>
    </citation>
    <scope>NUCLEOTIDE SEQUENCE</scope>
</reference>
<sequence length="34" mass="3949">MAESKPSSQQQQNIQHNIHSRFIKVCIRMNAHSV</sequence>
<dbReference type="EMBL" id="GBXM01095864">
    <property type="protein sequence ID" value="JAH12713.1"/>
    <property type="molecule type" value="Transcribed_RNA"/>
</dbReference>
<accession>A0A0E9Q9B1</accession>
<evidence type="ECO:0000313" key="1">
    <source>
        <dbReference type="EMBL" id="JAH12713.1"/>
    </source>
</evidence>
<reference evidence="1" key="1">
    <citation type="submission" date="2014-11" db="EMBL/GenBank/DDBJ databases">
        <authorList>
            <person name="Amaro Gonzalez C."/>
        </authorList>
    </citation>
    <scope>NUCLEOTIDE SEQUENCE</scope>
</reference>